<organism evidence="3 4">
    <name type="scientific">Algoriphagus chordae</name>
    <dbReference type="NCBI Taxonomy" id="237019"/>
    <lineage>
        <taxon>Bacteria</taxon>
        <taxon>Pseudomonadati</taxon>
        <taxon>Bacteroidota</taxon>
        <taxon>Cytophagia</taxon>
        <taxon>Cytophagales</taxon>
        <taxon>Cyclobacteriaceae</taxon>
        <taxon>Algoriphagus</taxon>
    </lineage>
</organism>
<dbReference type="InterPro" id="IPR045865">
    <property type="entry name" value="ACT-like_dom_sf"/>
</dbReference>
<comment type="caution">
    <text evidence="3">The sequence shown here is derived from an EMBL/GenBank/DDBJ whole genome shotgun (WGS) entry which is preliminary data.</text>
</comment>
<dbReference type="RefSeq" id="WP_111319253.1">
    <property type="nucleotide sequence ID" value="NZ_QKZT01000008.1"/>
</dbReference>
<name>A0A2W7RCZ5_9BACT</name>
<feature type="domain" description="CASTOR ACT" evidence="2">
    <location>
        <begin position="78"/>
        <end position="134"/>
    </location>
</feature>
<dbReference type="Pfam" id="PF10000">
    <property type="entry name" value="ACT_3"/>
    <property type="match status" value="1"/>
</dbReference>
<dbReference type="OrthoDB" id="517867at2"/>
<keyword evidence="4" id="KW-1185">Reference proteome</keyword>
<accession>A0A2W7RCZ5</accession>
<dbReference type="SUPFAM" id="SSF55021">
    <property type="entry name" value="ACT-like"/>
    <property type="match status" value="2"/>
</dbReference>
<dbReference type="EMBL" id="QKZT01000008">
    <property type="protein sequence ID" value="PZX52049.1"/>
    <property type="molecule type" value="Genomic_DNA"/>
</dbReference>
<reference evidence="3 4" key="1">
    <citation type="submission" date="2018-06" db="EMBL/GenBank/DDBJ databases">
        <title>Genomic Encyclopedia of Archaeal and Bacterial Type Strains, Phase II (KMG-II): from individual species to whole genera.</title>
        <authorList>
            <person name="Goeker M."/>
        </authorList>
    </citation>
    <scope>NUCLEOTIDE SEQUENCE [LARGE SCALE GENOMIC DNA]</scope>
    <source>
        <strain evidence="3 4">DSM 19830</strain>
    </source>
</reference>
<evidence type="ECO:0000313" key="4">
    <source>
        <dbReference type="Proteomes" id="UP000248882"/>
    </source>
</evidence>
<dbReference type="InterPro" id="IPR027795">
    <property type="entry name" value="CASTOR_ACT_dom"/>
</dbReference>
<dbReference type="PANTHER" id="PTHR39199:SF1">
    <property type="entry name" value="BLR5128 PROTEIN"/>
    <property type="match status" value="1"/>
</dbReference>
<proteinExistence type="predicted"/>
<dbReference type="AlphaFoldDB" id="A0A2W7RCZ5"/>
<dbReference type="Proteomes" id="UP000248882">
    <property type="component" value="Unassembled WGS sequence"/>
</dbReference>
<sequence>MTANTNRQGSGETEIDKLIKGMRPKLNEGEYVFVTVENIDVIDRKDTICEFKESEGTTIIITRKKADELKLSYQYLASWITLMIHSSLEAVGLTALFSTVLAKNNISCNVVAGYYHDHIFVDSKDATKAMEVLTQLAREYN</sequence>
<dbReference type="Pfam" id="PF13840">
    <property type="entry name" value="ACT_7"/>
    <property type="match status" value="1"/>
</dbReference>
<feature type="domain" description="DUF2241" evidence="1">
    <location>
        <begin position="10"/>
        <end position="77"/>
    </location>
</feature>
<dbReference type="InterPro" id="IPR018717">
    <property type="entry name" value="DUF2241"/>
</dbReference>
<protein>
    <submittedName>
        <fullName evidence="3">Uncharacterized protein</fullName>
    </submittedName>
</protein>
<evidence type="ECO:0000259" key="1">
    <source>
        <dbReference type="Pfam" id="PF10000"/>
    </source>
</evidence>
<dbReference type="PANTHER" id="PTHR39199">
    <property type="entry name" value="BLR5128 PROTEIN"/>
    <property type="match status" value="1"/>
</dbReference>
<gene>
    <name evidence="3" type="ORF">LV85_02199</name>
</gene>
<evidence type="ECO:0000259" key="2">
    <source>
        <dbReference type="Pfam" id="PF13840"/>
    </source>
</evidence>
<dbReference type="Gene3D" id="3.30.2130.10">
    <property type="entry name" value="VC0802-like"/>
    <property type="match status" value="1"/>
</dbReference>
<evidence type="ECO:0000313" key="3">
    <source>
        <dbReference type="EMBL" id="PZX52049.1"/>
    </source>
</evidence>